<dbReference type="EMBL" id="WAAO01000001">
    <property type="protein sequence ID" value="KAB1866897.1"/>
    <property type="molecule type" value="Genomic_DNA"/>
</dbReference>
<feature type="chain" id="PRO_5047363647" description="Lipoprotein" evidence="1">
    <location>
        <begin position="26"/>
        <end position="176"/>
    </location>
</feature>
<feature type="signal peptide" evidence="1">
    <location>
        <begin position="1"/>
        <end position="25"/>
    </location>
</feature>
<dbReference type="GeneID" id="77475506"/>
<evidence type="ECO:0000256" key="1">
    <source>
        <dbReference type="SAM" id="SignalP"/>
    </source>
</evidence>
<keyword evidence="1" id="KW-0732">Signal</keyword>
<keyword evidence="3" id="KW-1185">Reference proteome</keyword>
<evidence type="ECO:0000313" key="3">
    <source>
        <dbReference type="Proteomes" id="UP000478836"/>
    </source>
</evidence>
<gene>
    <name evidence="2" type="ORF">F6A08_03550</name>
</gene>
<protein>
    <recommendedName>
        <fullName evidence="4">Lipoprotein</fullName>
    </recommendedName>
</protein>
<sequence length="176" mass="18572">MRKAPALVAALTAGALLAIAGCAQASPEPLPTAESVDLGVDPEFGTVMASCMVERGWDAVVTGDGGIMSDIPDGQDESYDTDLAECEEKNGFDSIAPALTEPELRLLYLMELDTAACLRGEGLDPGIAPSEQSFVEAALVDGNAWDPYATVYTTSNSQVTEDEYFALLEKCPRPGY</sequence>
<reference evidence="3" key="1">
    <citation type="submission" date="2019-09" db="EMBL/GenBank/DDBJ databases">
        <title>Whole genome sequencing of Microbacterium maritypicum.</title>
        <authorList>
            <person name="Lenchi N."/>
        </authorList>
    </citation>
    <scope>NUCLEOTIDE SEQUENCE [LARGE SCALE GENOMIC DNA]</scope>
    <source>
        <strain evidence="3">G1</strain>
    </source>
</reference>
<accession>A0ABQ6V9A2</accession>
<evidence type="ECO:0008006" key="4">
    <source>
        <dbReference type="Google" id="ProtNLM"/>
    </source>
</evidence>
<name>A0ABQ6V9A2_9MICO</name>
<evidence type="ECO:0000313" key="2">
    <source>
        <dbReference type="EMBL" id="KAB1866897.1"/>
    </source>
</evidence>
<dbReference type="PROSITE" id="PS51257">
    <property type="entry name" value="PROKAR_LIPOPROTEIN"/>
    <property type="match status" value="1"/>
</dbReference>
<dbReference type="Proteomes" id="UP000478836">
    <property type="component" value="Unassembled WGS sequence"/>
</dbReference>
<comment type="caution">
    <text evidence="2">The sequence shown here is derived from an EMBL/GenBank/DDBJ whole genome shotgun (WGS) entry which is preliminary data.</text>
</comment>
<proteinExistence type="predicted"/>
<organism evidence="2 3">
    <name type="scientific">Microbacterium algeriense</name>
    <dbReference type="NCBI Taxonomy" id="2615184"/>
    <lineage>
        <taxon>Bacteria</taxon>
        <taxon>Bacillati</taxon>
        <taxon>Actinomycetota</taxon>
        <taxon>Actinomycetes</taxon>
        <taxon>Micrococcales</taxon>
        <taxon>Microbacteriaceae</taxon>
        <taxon>Microbacterium</taxon>
    </lineage>
</organism>
<dbReference type="RefSeq" id="WP_151458634.1">
    <property type="nucleotide sequence ID" value="NZ_JAQEIV010000003.1"/>
</dbReference>